<dbReference type="EMBL" id="CAJNOJ010000104">
    <property type="protein sequence ID" value="CAF1119173.1"/>
    <property type="molecule type" value="Genomic_DNA"/>
</dbReference>
<reference evidence="4" key="1">
    <citation type="submission" date="2021-02" db="EMBL/GenBank/DDBJ databases">
        <authorList>
            <person name="Nowell W R."/>
        </authorList>
    </citation>
    <scope>NUCLEOTIDE SEQUENCE</scope>
</reference>
<dbReference type="EMBL" id="CAJNOR010007047">
    <property type="protein sequence ID" value="CAF1609473.1"/>
    <property type="molecule type" value="Genomic_DNA"/>
</dbReference>
<organism evidence="4 7">
    <name type="scientific">Adineta ricciae</name>
    <name type="common">Rotifer</name>
    <dbReference type="NCBI Taxonomy" id="249248"/>
    <lineage>
        <taxon>Eukaryota</taxon>
        <taxon>Metazoa</taxon>
        <taxon>Spiralia</taxon>
        <taxon>Gnathifera</taxon>
        <taxon>Rotifera</taxon>
        <taxon>Eurotatoria</taxon>
        <taxon>Bdelloidea</taxon>
        <taxon>Adinetida</taxon>
        <taxon>Adinetidae</taxon>
        <taxon>Adineta</taxon>
    </lineage>
</organism>
<proteinExistence type="predicted"/>
<comment type="caution">
    <text evidence="4">The sequence shown here is derived from an EMBL/GenBank/DDBJ whole genome shotgun (WGS) entry which is preliminary data.</text>
</comment>
<evidence type="ECO:0000313" key="6">
    <source>
        <dbReference type="Proteomes" id="UP000663828"/>
    </source>
</evidence>
<dbReference type="InterPro" id="IPR006558">
    <property type="entry name" value="LamG-like"/>
</dbReference>
<evidence type="ECO:0000313" key="7">
    <source>
        <dbReference type="Proteomes" id="UP000663852"/>
    </source>
</evidence>
<evidence type="ECO:0000259" key="3">
    <source>
        <dbReference type="SMART" id="SM00560"/>
    </source>
</evidence>
<dbReference type="OrthoDB" id="10044679at2759"/>
<dbReference type="Pfam" id="PF13385">
    <property type="entry name" value="Laminin_G_3"/>
    <property type="match status" value="2"/>
</dbReference>
<sequence length="330" mass="37649">MNSPLNMVNSSFTLELWINIKSYTSSWWLGIMGQCWSQVDNQCLHIATRNKAPYFGFFNNNCSGTTQLKVATWYHLSFVYDAVNNQQLIYLNGVLECMRSSVDPLLITAPILPVTLGMITLNANFYFNGMLDQISFTNQVKNKRTILRDAMLITQYSFDYNSSIDFGSNQINGSTLNVSYITDGRRFSSFRRKPNKPFSIFMWLRPSSSNNTGIIVYLDTQSVSNWCMPILSFTVSVGVWTHVVYVYSTARRLLLYVNGTYTSPTVIFSYNTPNSPINLYIGNWPLGNQCHCSMRSIVPKQYHGAIDEFQVYSQQLSVNNIENMSDLSKT</sequence>
<name>A0A814QEB7_ADIRI</name>
<keyword evidence="2" id="KW-1015">Disulfide bond</keyword>
<evidence type="ECO:0000256" key="2">
    <source>
        <dbReference type="ARBA" id="ARBA00023157"/>
    </source>
</evidence>
<dbReference type="InterPro" id="IPR013320">
    <property type="entry name" value="ConA-like_dom_sf"/>
</dbReference>
<accession>A0A814QEB7</accession>
<evidence type="ECO:0000313" key="4">
    <source>
        <dbReference type="EMBL" id="CAF1119173.1"/>
    </source>
</evidence>
<dbReference type="AlphaFoldDB" id="A0A814QEB7"/>
<feature type="domain" description="LamG-like jellyroll fold" evidence="3">
    <location>
        <begin position="196"/>
        <end position="319"/>
    </location>
</feature>
<dbReference type="Gene3D" id="2.60.120.200">
    <property type="match status" value="2"/>
</dbReference>
<dbReference type="SMART" id="SM00560">
    <property type="entry name" value="LamGL"/>
    <property type="match status" value="1"/>
</dbReference>
<evidence type="ECO:0000256" key="1">
    <source>
        <dbReference type="ARBA" id="ARBA00022729"/>
    </source>
</evidence>
<keyword evidence="1" id="KW-0732">Signal</keyword>
<dbReference type="Proteomes" id="UP000663852">
    <property type="component" value="Unassembled WGS sequence"/>
</dbReference>
<gene>
    <name evidence="4" type="ORF">EDS130_LOCUS20955</name>
    <name evidence="5" type="ORF">XAT740_LOCUS48724</name>
</gene>
<evidence type="ECO:0000313" key="5">
    <source>
        <dbReference type="EMBL" id="CAF1609473.1"/>
    </source>
</evidence>
<keyword evidence="6" id="KW-1185">Reference proteome</keyword>
<dbReference type="SUPFAM" id="SSF49899">
    <property type="entry name" value="Concanavalin A-like lectins/glucanases"/>
    <property type="match status" value="2"/>
</dbReference>
<dbReference type="Proteomes" id="UP000663828">
    <property type="component" value="Unassembled WGS sequence"/>
</dbReference>
<protein>
    <recommendedName>
        <fullName evidence="3">LamG-like jellyroll fold domain-containing protein</fullName>
    </recommendedName>
</protein>